<feature type="domain" description="Methyl-accepting transducer" evidence="6">
    <location>
        <begin position="194"/>
        <end position="430"/>
    </location>
</feature>
<dbReference type="Proteomes" id="UP000664779">
    <property type="component" value="Unassembled WGS sequence"/>
</dbReference>
<dbReference type="Gene3D" id="1.10.490.10">
    <property type="entry name" value="Globins"/>
    <property type="match status" value="1"/>
</dbReference>
<dbReference type="CDD" id="cd01068">
    <property type="entry name" value="globin_sensor"/>
    <property type="match status" value="1"/>
</dbReference>
<dbReference type="SUPFAM" id="SSF58104">
    <property type="entry name" value="Methyl-accepting chemotaxis protein (MCP) signaling domain"/>
    <property type="match status" value="1"/>
</dbReference>
<keyword evidence="2" id="KW-0997">Cell inner membrane</keyword>
<dbReference type="Pfam" id="PF11563">
    <property type="entry name" value="Protoglobin"/>
    <property type="match status" value="1"/>
</dbReference>
<evidence type="ECO:0000259" key="7">
    <source>
        <dbReference type="PROSITE" id="PS50192"/>
    </source>
</evidence>
<dbReference type="Pfam" id="PF00015">
    <property type="entry name" value="MCPsignal"/>
    <property type="match status" value="1"/>
</dbReference>
<keyword evidence="3 5" id="KW-0807">Transducer</keyword>
<dbReference type="PANTHER" id="PTHR32089">
    <property type="entry name" value="METHYL-ACCEPTING CHEMOTAXIS PROTEIN MCPB"/>
    <property type="match status" value="1"/>
</dbReference>
<comment type="similarity">
    <text evidence="4">Belongs to the methyl-accepting chemotaxis (MCP) protein family.</text>
</comment>
<dbReference type="EMBL" id="JAFLNF010000001">
    <property type="protein sequence ID" value="MBO0343595.1"/>
    <property type="molecule type" value="Genomic_DNA"/>
</dbReference>
<evidence type="ECO:0000259" key="6">
    <source>
        <dbReference type="PROSITE" id="PS50111"/>
    </source>
</evidence>
<dbReference type="InterPro" id="IPR012292">
    <property type="entry name" value="Globin/Proto"/>
</dbReference>
<dbReference type="GO" id="GO:0006935">
    <property type="term" value="P:chemotaxis"/>
    <property type="evidence" value="ECO:0007669"/>
    <property type="project" value="InterPro"/>
</dbReference>
<protein>
    <submittedName>
        <fullName evidence="8">Globin-coupled sensor protein</fullName>
    </submittedName>
</protein>
<evidence type="ECO:0000256" key="2">
    <source>
        <dbReference type="ARBA" id="ARBA00022519"/>
    </source>
</evidence>
<dbReference type="GO" id="GO:0020037">
    <property type="term" value="F:heme binding"/>
    <property type="evidence" value="ECO:0007669"/>
    <property type="project" value="InterPro"/>
</dbReference>
<evidence type="ECO:0000313" key="8">
    <source>
        <dbReference type="EMBL" id="MBO0343595.1"/>
    </source>
</evidence>
<dbReference type="GO" id="GO:0019825">
    <property type="term" value="F:oxygen binding"/>
    <property type="evidence" value="ECO:0007669"/>
    <property type="project" value="InterPro"/>
</dbReference>
<dbReference type="InterPro" id="IPR039379">
    <property type="entry name" value="Protoglobin_sensor_dom"/>
</dbReference>
<dbReference type="InterPro" id="IPR000727">
    <property type="entry name" value="T_SNARE_dom"/>
</dbReference>
<evidence type="ECO:0000313" key="9">
    <source>
        <dbReference type="Proteomes" id="UP000664779"/>
    </source>
</evidence>
<feature type="domain" description="T-SNARE coiled-coil homology" evidence="7">
    <location>
        <begin position="339"/>
        <end position="385"/>
    </location>
</feature>
<dbReference type="Gene3D" id="1.10.287.950">
    <property type="entry name" value="Methyl-accepting chemotaxis protein"/>
    <property type="match status" value="1"/>
</dbReference>
<accession>A0A939J3D8</accession>
<dbReference type="PROSITE" id="PS50111">
    <property type="entry name" value="CHEMOTAXIS_TRANSDUC_2"/>
    <property type="match status" value="1"/>
</dbReference>
<proteinExistence type="inferred from homology"/>
<keyword evidence="9" id="KW-1185">Reference proteome</keyword>
<comment type="caution">
    <text evidence="8">The sequence shown here is derived from an EMBL/GenBank/DDBJ whole genome shotgun (WGS) entry which is preliminary data.</text>
</comment>
<sequence length="443" mass="47650">MVQMTREEQLAFYQITSADLEIAKTVWPKIDKLLPQLLADFYRHVKKVPHLDEMIGDKEAGLVTAQIKHWGELFSSGLSEAYFANSAKIGHAHVRIGLHPTWYIGGYSFVITRLSEVLGTSNRFSGPRVARQIAVVSKLIYLDMDVALSTYHDEMMRLADKREQDIRAAIGDFDSIMGEAMGTLGEASNALAGTASSLGGVTEQVNTKVTHMDEGSQQTARTMTSSAAATEEMSGAIVEIGRQATLSSDIAREAVEGATRTNSSMRTLSDAADKVGSVIGLISEIAEQTNLLALNATIEAARAGEMGKGFAVVAAEVKELASQTTKATEEITQQVANIQQATKQSVSDIEQITETIAKVSEIATNIASAVEEQTTATNEISQNVQFAAQSSSEFTDGISSVRASISEADQSAGQISLMSEDLKAHAEKLTEETKSFFQKVLAK</sequence>
<dbReference type="PRINTS" id="PR00260">
    <property type="entry name" value="CHEMTRNSDUCR"/>
</dbReference>
<reference evidence="8" key="1">
    <citation type="submission" date="2021-03" db="EMBL/GenBank/DDBJ databases">
        <title>Roseibium sp. CAU 1637 isolated from Incheon.</title>
        <authorList>
            <person name="Kim W."/>
        </authorList>
    </citation>
    <scope>NUCLEOTIDE SEQUENCE</scope>
    <source>
        <strain evidence="8">CAU 1637</strain>
    </source>
</reference>
<dbReference type="InterPro" id="IPR044398">
    <property type="entry name" value="Globin-sensor_dom"/>
</dbReference>
<dbReference type="SMART" id="SM00283">
    <property type="entry name" value="MA"/>
    <property type="match status" value="1"/>
</dbReference>
<name>A0A939J3D8_9HYPH</name>
<dbReference type="GO" id="GO:0005886">
    <property type="term" value="C:plasma membrane"/>
    <property type="evidence" value="ECO:0007669"/>
    <property type="project" value="UniProtKB-SubCell"/>
</dbReference>
<comment type="subcellular location">
    <subcellularLocation>
        <location evidence="1">Cell inner membrane</location>
        <topology evidence="1">Multi-pass membrane protein</topology>
    </subcellularLocation>
</comment>
<dbReference type="SUPFAM" id="SSF46458">
    <property type="entry name" value="Globin-like"/>
    <property type="match status" value="1"/>
</dbReference>
<dbReference type="PROSITE" id="PS50192">
    <property type="entry name" value="T_SNARE"/>
    <property type="match status" value="1"/>
</dbReference>
<dbReference type="AlphaFoldDB" id="A0A939J3D8"/>
<evidence type="ECO:0000256" key="3">
    <source>
        <dbReference type="ARBA" id="ARBA00023224"/>
    </source>
</evidence>
<dbReference type="GO" id="GO:0007165">
    <property type="term" value="P:signal transduction"/>
    <property type="evidence" value="ECO:0007669"/>
    <property type="project" value="UniProtKB-KW"/>
</dbReference>
<dbReference type="InterPro" id="IPR004089">
    <property type="entry name" value="MCPsignal_dom"/>
</dbReference>
<keyword evidence="2" id="KW-1003">Cell membrane</keyword>
<gene>
    <name evidence="8" type="ORF">J0X15_00040</name>
</gene>
<evidence type="ECO:0000256" key="5">
    <source>
        <dbReference type="PROSITE-ProRule" id="PRU00284"/>
    </source>
</evidence>
<keyword evidence="2" id="KW-0472">Membrane</keyword>
<dbReference type="InterPro" id="IPR009050">
    <property type="entry name" value="Globin-like_sf"/>
</dbReference>
<dbReference type="PANTHER" id="PTHR32089:SF112">
    <property type="entry name" value="LYSOZYME-LIKE PROTEIN-RELATED"/>
    <property type="match status" value="1"/>
</dbReference>
<evidence type="ECO:0000256" key="4">
    <source>
        <dbReference type="ARBA" id="ARBA00029447"/>
    </source>
</evidence>
<organism evidence="8 9">
    <name type="scientific">Roseibium limicola</name>
    <dbReference type="NCBI Taxonomy" id="2816037"/>
    <lineage>
        <taxon>Bacteria</taxon>
        <taxon>Pseudomonadati</taxon>
        <taxon>Pseudomonadota</taxon>
        <taxon>Alphaproteobacteria</taxon>
        <taxon>Hyphomicrobiales</taxon>
        <taxon>Stappiaceae</taxon>
        <taxon>Roseibium</taxon>
    </lineage>
</organism>
<evidence type="ECO:0000256" key="1">
    <source>
        <dbReference type="ARBA" id="ARBA00004429"/>
    </source>
</evidence>
<dbReference type="InterPro" id="IPR004090">
    <property type="entry name" value="Chemotax_Me-accpt_rcpt"/>
</dbReference>
<dbReference type="GO" id="GO:0004888">
    <property type="term" value="F:transmembrane signaling receptor activity"/>
    <property type="evidence" value="ECO:0007669"/>
    <property type="project" value="InterPro"/>
</dbReference>